<dbReference type="EnsemblProtists" id="EOD40542">
    <property type="protein sequence ID" value="EOD40542"/>
    <property type="gene ID" value="EMIHUDRAFT_222641"/>
</dbReference>
<sequence>MIAATLLAAAVLSIHPIGLRICKNSVCRKAGSADTLDSLFALAAASDQANSNQNGGVALATLQEAFAASRVQACGCLGGCGSGPNVVTTDGGPSDVFHDVYKPSSCAALLDHVGVTVPEAAQRAWLRRMYAMRALRSNKGGEALALLTEALQEASSLKGRAAHLLTLLLEQRADVHEMLRDAPSARDDRERAARLRAMPAPVA</sequence>
<dbReference type="AlphaFoldDB" id="A0A0D3KXQ7"/>
<dbReference type="InterPro" id="IPR036249">
    <property type="entry name" value="Thioredoxin-like_sf"/>
</dbReference>
<name>A0A0D3KXQ7_EMIH1</name>
<dbReference type="KEGG" id="ehx:EMIHUDRAFT_238007"/>
<dbReference type="PaxDb" id="2903-EOD25046"/>
<feature type="signal peptide" evidence="2">
    <location>
        <begin position="1"/>
        <end position="16"/>
    </location>
</feature>
<dbReference type="KEGG" id="ehx:EMIHUDRAFT_222641"/>
<keyword evidence="4" id="KW-1185">Reference proteome</keyword>
<dbReference type="PANTHER" id="PTHR47682:SF1">
    <property type="entry name" value="TETRATRICOPEPTIDE REPEAT (TPR)-CONTAINING PROTEIN"/>
    <property type="match status" value="1"/>
</dbReference>
<dbReference type="PANTHER" id="PTHR47682">
    <property type="entry name" value="TETRATRICOPEPTIDE REPEAT (TPR)-CONTAINING PROTEIN"/>
    <property type="match status" value="1"/>
</dbReference>
<evidence type="ECO:0000256" key="2">
    <source>
        <dbReference type="SAM" id="SignalP"/>
    </source>
</evidence>
<feature type="compositionally biased region" description="Basic and acidic residues" evidence="1">
    <location>
        <begin position="181"/>
        <end position="193"/>
    </location>
</feature>
<dbReference type="Proteomes" id="UP000013827">
    <property type="component" value="Unassembled WGS sequence"/>
</dbReference>
<proteinExistence type="predicted"/>
<reference evidence="4" key="1">
    <citation type="journal article" date="2013" name="Nature">
        <title>Pan genome of the phytoplankton Emiliania underpins its global distribution.</title>
        <authorList>
            <person name="Read B.A."/>
            <person name="Kegel J."/>
            <person name="Klute M.J."/>
            <person name="Kuo A."/>
            <person name="Lefebvre S.C."/>
            <person name="Maumus F."/>
            <person name="Mayer C."/>
            <person name="Miller J."/>
            <person name="Monier A."/>
            <person name="Salamov A."/>
            <person name="Young J."/>
            <person name="Aguilar M."/>
            <person name="Claverie J.M."/>
            <person name="Frickenhaus S."/>
            <person name="Gonzalez K."/>
            <person name="Herman E.K."/>
            <person name="Lin Y.C."/>
            <person name="Napier J."/>
            <person name="Ogata H."/>
            <person name="Sarno A.F."/>
            <person name="Shmutz J."/>
            <person name="Schroeder D."/>
            <person name="de Vargas C."/>
            <person name="Verret F."/>
            <person name="von Dassow P."/>
            <person name="Valentin K."/>
            <person name="Van de Peer Y."/>
            <person name="Wheeler G."/>
            <person name="Dacks J.B."/>
            <person name="Delwiche C.F."/>
            <person name="Dyhrman S.T."/>
            <person name="Glockner G."/>
            <person name="John U."/>
            <person name="Richards T."/>
            <person name="Worden A.Z."/>
            <person name="Zhang X."/>
            <person name="Grigoriev I.V."/>
            <person name="Allen A.E."/>
            <person name="Bidle K."/>
            <person name="Borodovsky M."/>
            <person name="Bowler C."/>
            <person name="Brownlee C."/>
            <person name="Cock J.M."/>
            <person name="Elias M."/>
            <person name="Gladyshev V.N."/>
            <person name="Groth M."/>
            <person name="Guda C."/>
            <person name="Hadaegh A."/>
            <person name="Iglesias-Rodriguez M.D."/>
            <person name="Jenkins J."/>
            <person name="Jones B.M."/>
            <person name="Lawson T."/>
            <person name="Leese F."/>
            <person name="Lindquist E."/>
            <person name="Lobanov A."/>
            <person name="Lomsadze A."/>
            <person name="Malik S.B."/>
            <person name="Marsh M.E."/>
            <person name="Mackinder L."/>
            <person name="Mock T."/>
            <person name="Mueller-Roeber B."/>
            <person name="Pagarete A."/>
            <person name="Parker M."/>
            <person name="Probert I."/>
            <person name="Quesneville H."/>
            <person name="Raines C."/>
            <person name="Rensing S.A."/>
            <person name="Riano-Pachon D.M."/>
            <person name="Richier S."/>
            <person name="Rokitta S."/>
            <person name="Shiraiwa Y."/>
            <person name="Soanes D.M."/>
            <person name="van der Giezen M."/>
            <person name="Wahlund T.M."/>
            <person name="Williams B."/>
            <person name="Wilson W."/>
            <person name="Wolfe G."/>
            <person name="Wurch L.L."/>
        </authorList>
    </citation>
    <scope>NUCLEOTIDE SEQUENCE</scope>
</reference>
<feature type="chain" id="PRO_5044053697" evidence="2">
    <location>
        <begin position="17"/>
        <end position="203"/>
    </location>
</feature>
<dbReference type="SUPFAM" id="SSF52833">
    <property type="entry name" value="Thioredoxin-like"/>
    <property type="match status" value="1"/>
</dbReference>
<evidence type="ECO:0000256" key="1">
    <source>
        <dbReference type="SAM" id="MobiDB-lite"/>
    </source>
</evidence>
<dbReference type="EnsemblProtists" id="EOD25046">
    <property type="protein sequence ID" value="EOD25046"/>
    <property type="gene ID" value="EMIHUDRAFT_238007"/>
</dbReference>
<feature type="region of interest" description="Disordered" evidence="1">
    <location>
        <begin position="181"/>
        <end position="203"/>
    </location>
</feature>
<dbReference type="RefSeq" id="XP_005792971.1">
    <property type="nucleotide sequence ID" value="XM_005792914.1"/>
</dbReference>
<protein>
    <submittedName>
        <fullName evidence="3">Uncharacterized protein</fullName>
    </submittedName>
</protein>
<evidence type="ECO:0000313" key="4">
    <source>
        <dbReference type="Proteomes" id="UP000013827"/>
    </source>
</evidence>
<keyword evidence="2" id="KW-0732">Signal</keyword>
<evidence type="ECO:0000313" key="3">
    <source>
        <dbReference type="EnsemblProtists" id="EOD40542"/>
    </source>
</evidence>
<dbReference type="GeneID" id="17285813"/>
<dbReference type="RefSeq" id="XP_005777475.1">
    <property type="nucleotide sequence ID" value="XM_005777418.1"/>
</dbReference>
<accession>A0A0D3KXQ7</accession>
<organism evidence="3 4">
    <name type="scientific">Emiliania huxleyi (strain CCMP1516)</name>
    <dbReference type="NCBI Taxonomy" id="280463"/>
    <lineage>
        <taxon>Eukaryota</taxon>
        <taxon>Haptista</taxon>
        <taxon>Haptophyta</taxon>
        <taxon>Prymnesiophyceae</taxon>
        <taxon>Isochrysidales</taxon>
        <taxon>Noelaerhabdaceae</taxon>
        <taxon>Emiliania</taxon>
    </lineage>
</organism>
<dbReference type="GeneID" id="17270600"/>
<dbReference type="HOGENOM" id="CLU_1351069_0_0_1"/>
<reference evidence="3" key="2">
    <citation type="submission" date="2024-10" db="UniProtKB">
        <authorList>
            <consortium name="EnsemblProtists"/>
        </authorList>
    </citation>
    <scope>IDENTIFICATION</scope>
</reference>
<dbReference type="Gene3D" id="3.40.30.10">
    <property type="entry name" value="Glutaredoxin"/>
    <property type="match status" value="1"/>
</dbReference>